<dbReference type="InterPro" id="IPR000971">
    <property type="entry name" value="Globin"/>
</dbReference>
<evidence type="ECO:0000259" key="7">
    <source>
        <dbReference type="PROSITE" id="PS01033"/>
    </source>
</evidence>
<keyword evidence="9" id="KW-1185">Reference proteome</keyword>
<evidence type="ECO:0000256" key="1">
    <source>
        <dbReference type="ARBA" id="ARBA00008705"/>
    </source>
</evidence>
<dbReference type="GO" id="GO:0016020">
    <property type="term" value="C:membrane"/>
    <property type="evidence" value="ECO:0007669"/>
    <property type="project" value="Ensembl"/>
</dbReference>
<feature type="region of interest" description="Disordered" evidence="6">
    <location>
        <begin position="13"/>
        <end position="39"/>
    </location>
</feature>
<dbReference type="SUPFAM" id="SSF46458">
    <property type="entry name" value="Globin-like"/>
    <property type="match status" value="1"/>
</dbReference>
<keyword evidence="4" id="KW-0408">Iron</keyword>
<dbReference type="Pfam" id="PF00042">
    <property type="entry name" value="Globin"/>
    <property type="match status" value="1"/>
</dbReference>
<dbReference type="Ensembl" id="ENSEBUT00000006809.1">
    <property type="protein sequence ID" value="ENSEBUP00000006354.1"/>
    <property type="gene ID" value="ENSEBUG00000004223.1"/>
</dbReference>
<dbReference type="Gene3D" id="1.10.490.10">
    <property type="entry name" value="Globins"/>
    <property type="match status" value="1"/>
</dbReference>
<feature type="domain" description="Globin" evidence="7">
    <location>
        <begin position="37"/>
        <end position="178"/>
    </location>
</feature>
<keyword evidence="5" id="KW-0561">Oxygen transport</keyword>
<accession>A0A8C4NMW6</accession>
<dbReference type="GO" id="GO:0098809">
    <property type="term" value="F:nitrite reductase activity"/>
    <property type="evidence" value="ECO:0007669"/>
    <property type="project" value="Ensembl"/>
</dbReference>
<protein>
    <submittedName>
        <fullName evidence="8">X globin</fullName>
    </submittedName>
</protein>
<dbReference type="InterPro" id="IPR009050">
    <property type="entry name" value="Globin-like_sf"/>
</dbReference>
<dbReference type="PROSITE" id="PS01033">
    <property type="entry name" value="GLOBIN"/>
    <property type="match status" value="1"/>
</dbReference>
<dbReference type="GO" id="GO:0046872">
    <property type="term" value="F:metal ion binding"/>
    <property type="evidence" value="ECO:0007669"/>
    <property type="project" value="UniProtKB-KW"/>
</dbReference>
<reference evidence="8" key="1">
    <citation type="submission" date="2025-08" db="UniProtKB">
        <authorList>
            <consortium name="Ensembl"/>
        </authorList>
    </citation>
    <scope>IDENTIFICATION</scope>
</reference>
<dbReference type="Proteomes" id="UP000694388">
    <property type="component" value="Unplaced"/>
</dbReference>
<reference evidence="8" key="2">
    <citation type="submission" date="2025-09" db="UniProtKB">
        <authorList>
            <consortium name="Ensembl"/>
        </authorList>
    </citation>
    <scope>IDENTIFICATION</scope>
</reference>
<dbReference type="InterPro" id="IPR012292">
    <property type="entry name" value="Globin/Proto"/>
</dbReference>
<dbReference type="GO" id="GO:0020037">
    <property type="term" value="F:heme binding"/>
    <property type="evidence" value="ECO:0007669"/>
    <property type="project" value="Ensembl"/>
</dbReference>
<organism evidence="8 9">
    <name type="scientific">Eptatretus burgeri</name>
    <name type="common">Inshore hagfish</name>
    <dbReference type="NCBI Taxonomy" id="7764"/>
    <lineage>
        <taxon>Eukaryota</taxon>
        <taxon>Metazoa</taxon>
        <taxon>Chordata</taxon>
        <taxon>Craniata</taxon>
        <taxon>Vertebrata</taxon>
        <taxon>Cyclostomata</taxon>
        <taxon>Myxini</taxon>
        <taxon>Myxiniformes</taxon>
        <taxon>Myxinidae</taxon>
        <taxon>Eptatretinae</taxon>
        <taxon>Eptatretus</taxon>
    </lineage>
</organism>
<evidence type="ECO:0000256" key="3">
    <source>
        <dbReference type="ARBA" id="ARBA00022723"/>
    </source>
</evidence>
<keyword evidence="2 5" id="KW-0349">Heme</keyword>
<dbReference type="PANTHER" id="PTHR46458:SF2">
    <property type="entry name" value="X GLOBIN"/>
    <property type="match status" value="1"/>
</dbReference>
<dbReference type="GeneTree" id="ENSGT00730000111686"/>
<dbReference type="PRINTS" id="PR00188">
    <property type="entry name" value="PLANTGLOBIN"/>
</dbReference>
<evidence type="ECO:0000313" key="9">
    <source>
        <dbReference type="Proteomes" id="UP000694388"/>
    </source>
</evidence>
<keyword evidence="3" id="KW-0479">Metal-binding</keyword>
<evidence type="ECO:0000256" key="4">
    <source>
        <dbReference type="ARBA" id="ARBA00023004"/>
    </source>
</evidence>
<comment type="similarity">
    <text evidence="1 5">Belongs to the globin family.</text>
</comment>
<proteinExistence type="inferred from homology"/>
<evidence type="ECO:0000256" key="6">
    <source>
        <dbReference type="SAM" id="MobiDB-lite"/>
    </source>
</evidence>
<dbReference type="GO" id="GO:0005344">
    <property type="term" value="F:oxygen carrier activity"/>
    <property type="evidence" value="ECO:0007669"/>
    <property type="project" value="UniProtKB-KW"/>
</dbReference>
<dbReference type="GO" id="GO:0019825">
    <property type="term" value="F:oxygen binding"/>
    <property type="evidence" value="ECO:0007669"/>
    <property type="project" value="Ensembl"/>
</dbReference>
<keyword evidence="5" id="KW-0813">Transport</keyword>
<evidence type="ECO:0000256" key="5">
    <source>
        <dbReference type="RuleBase" id="RU000356"/>
    </source>
</evidence>
<evidence type="ECO:0000256" key="2">
    <source>
        <dbReference type="ARBA" id="ARBA00022617"/>
    </source>
</evidence>
<dbReference type="PANTHER" id="PTHR46458">
    <property type="entry name" value="BLR2807 PROTEIN"/>
    <property type="match status" value="1"/>
</dbReference>
<name>A0A8C4NMW6_EPTBU</name>
<dbReference type="InterPro" id="IPR050532">
    <property type="entry name" value="Globin-like_OT"/>
</dbReference>
<dbReference type="AlphaFoldDB" id="A0A8C4NMW6"/>
<dbReference type="GO" id="GO:0001666">
    <property type="term" value="P:response to hypoxia"/>
    <property type="evidence" value="ECO:0007669"/>
    <property type="project" value="Ensembl"/>
</dbReference>
<evidence type="ECO:0000313" key="8">
    <source>
        <dbReference type="Ensembl" id="ENSEBUP00000006354.1"/>
    </source>
</evidence>
<dbReference type="OMA" id="ITSIMKQ"/>
<sequence>MFNFLRFFERRKAPCPESPSSKCAEGHKESLLSPAERPSEAQRKLVKDSWQALQQDIARVGVIIFVRLFETHPECKDIFFQFRDMDDPHKLKRSKQLKTHGLRVMSFIEKTVARLEQEDVLETLILDLGRKHFRYNAPAKYYMFVGLEFIDTIRPFFKDKWTPELEEAWKVQNILSNA</sequence>